<keyword evidence="1" id="KW-0812">Transmembrane</keyword>
<protein>
    <submittedName>
        <fullName evidence="2">Unannotated protein</fullName>
    </submittedName>
</protein>
<sequence length="43" mass="4942">MELGILIAVVVVVSFAFLYVFRKQNKELKRLRKVSGRGGDFQE</sequence>
<dbReference type="AlphaFoldDB" id="A0A6J6EEA5"/>
<reference evidence="2" key="1">
    <citation type="submission" date="2020-05" db="EMBL/GenBank/DDBJ databases">
        <authorList>
            <person name="Chiriac C."/>
            <person name="Salcher M."/>
            <person name="Ghai R."/>
            <person name="Kavagutti S V."/>
        </authorList>
    </citation>
    <scope>NUCLEOTIDE SEQUENCE</scope>
</reference>
<accession>A0A6J6EEA5</accession>
<keyword evidence="1" id="KW-1133">Transmembrane helix</keyword>
<proteinExistence type="predicted"/>
<feature type="transmembrane region" description="Helical" evidence="1">
    <location>
        <begin position="6"/>
        <end position="22"/>
    </location>
</feature>
<gene>
    <name evidence="2" type="ORF">UFOPK1740_00486</name>
</gene>
<keyword evidence="1" id="KW-0472">Membrane</keyword>
<name>A0A6J6EEA5_9ZZZZ</name>
<organism evidence="2">
    <name type="scientific">freshwater metagenome</name>
    <dbReference type="NCBI Taxonomy" id="449393"/>
    <lineage>
        <taxon>unclassified sequences</taxon>
        <taxon>metagenomes</taxon>
        <taxon>ecological metagenomes</taxon>
    </lineage>
</organism>
<dbReference type="EMBL" id="CAEZTU010000013">
    <property type="protein sequence ID" value="CAB4574702.1"/>
    <property type="molecule type" value="Genomic_DNA"/>
</dbReference>
<evidence type="ECO:0000256" key="1">
    <source>
        <dbReference type="SAM" id="Phobius"/>
    </source>
</evidence>
<evidence type="ECO:0000313" key="2">
    <source>
        <dbReference type="EMBL" id="CAB4574702.1"/>
    </source>
</evidence>